<proteinExistence type="predicted"/>
<gene>
    <name evidence="2" type="ORF">G7077_01945</name>
</gene>
<sequence>MSDHPLATRSGIPDELAYLRATYAREGWRTHANYGQLADFWLHVHDSLRGEGKALAQATADYREGQMDLAAYHRQFAPNLSHFLQHLNAHHQIEDRHYFPRFQALDPRMVAGFALLDRDHHLIHEALVASAESANRLIATFGGDNDDGRRAADDYAASADRLLALLMRHLADEEELVIPALLHHGERSVD</sequence>
<feature type="domain" description="Hemerythrin-like" evidence="1">
    <location>
        <begin position="38"/>
        <end position="181"/>
    </location>
</feature>
<dbReference type="InterPro" id="IPR012312">
    <property type="entry name" value="Hemerythrin-like"/>
</dbReference>
<name>A0A6G7YM91_9SPHN</name>
<evidence type="ECO:0000313" key="2">
    <source>
        <dbReference type="EMBL" id="QIK77858.1"/>
    </source>
</evidence>
<protein>
    <submittedName>
        <fullName evidence="2">Hemerythrin domain-containing protein</fullName>
    </submittedName>
</protein>
<dbReference type="RefSeq" id="WP_166410253.1">
    <property type="nucleotide sequence ID" value="NZ_CP049869.1"/>
</dbReference>
<dbReference type="Gene3D" id="1.20.120.520">
    <property type="entry name" value="nmb1532 protein domain like"/>
    <property type="match status" value="1"/>
</dbReference>
<dbReference type="AlphaFoldDB" id="A0A6G7YM91"/>
<keyword evidence="3" id="KW-1185">Reference proteome</keyword>
<dbReference type="EMBL" id="CP049869">
    <property type="protein sequence ID" value="QIK77858.1"/>
    <property type="molecule type" value="Genomic_DNA"/>
</dbReference>
<evidence type="ECO:0000313" key="3">
    <source>
        <dbReference type="Proteomes" id="UP000503222"/>
    </source>
</evidence>
<dbReference type="Pfam" id="PF01814">
    <property type="entry name" value="Hemerythrin"/>
    <property type="match status" value="1"/>
</dbReference>
<accession>A0A6G7YM91</accession>
<dbReference type="KEGG" id="spii:G7077_01945"/>
<evidence type="ECO:0000259" key="1">
    <source>
        <dbReference type="Pfam" id="PF01814"/>
    </source>
</evidence>
<reference evidence="2 3" key="1">
    <citation type="submission" date="2020-03" db="EMBL/GenBank/DDBJ databases">
        <title>Sphingomonas sp. nov., isolated from fish.</title>
        <authorList>
            <person name="Hyun D.-W."/>
            <person name="Bae J.-W."/>
        </authorList>
    </citation>
    <scope>NUCLEOTIDE SEQUENCE [LARGE SCALE GENOMIC DNA]</scope>
    <source>
        <strain evidence="2 3">HDW15B</strain>
    </source>
</reference>
<organism evidence="2 3">
    <name type="scientific">Sphingomonas piscis</name>
    <dbReference type="NCBI Taxonomy" id="2714943"/>
    <lineage>
        <taxon>Bacteria</taxon>
        <taxon>Pseudomonadati</taxon>
        <taxon>Pseudomonadota</taxon>
        <taxon>Alphaproteobacteria</taxon>
        <taxon>Sphingomonadales</taxon>
        <taxon>Sphingomonadaceae</taxon>
        <taxon>Sphingomonas</taxon>
    </lineage>
</organism>
<dbReference type="Proteomes" id="UP000503222">
    <property type="component" value="Chromosome"/>
</dbReference>